<dbReference type="PANTHER" id="PTHR19871">
    <property type="entry name" value="BETA TRANSDUCIN-RELATED PROTEIN"/>
    <property type="match status" value="1"/>
</dbReference>
<keyword evidence="5" id="KW-1185">Reference proteome</keyword>
<accession>A0AAW1DKZ9</accession>
<dbReference type="InterPro" id="IPR007111">
    <property type="entry name" value="NACHT_NTPase"/>
</dbReference>
<dbReference type="InterPro" id="IPR011047">
    <property type="entry name" value="Quinoprotein_ADH-like_sf"/>
</dbReference>
<dbReference type="Pfam" id="PF05729">
    <property type="entry name" value="NACHT"/>
    <property type="match status" value="1"/>
</dbReference>
<comment type="caution">
    <text evidence="4">The sequence shown here is derived from an EMBL/GenBank/DDBJ whole genome shotgun (WGS) entry which is preliminary data.</text>
</comment>
<dbReference type="SMART" id="SM00320">
    <property type="entry name" value="WD40"/>
    <property type="match status" value="3"/>
</dbReference>
<dbReference type="InterPro" id="IPR001680">
    <property type="entry name" value="WD40_rpt"/>
</dbReference>
<dbReference type="Gene3D" id="3.40.50.300">
    <property type="entry name" value="P-loop containing nucleotide triphosphate hydrolases"/>
    <property type="match status" value="1"/>
</dbReference>
<feature type="region of interest" description="Disordered" evidence="2">
    <location>
        <begin position="1"/>
        <end position="110"/>
    </location>
</feature>
<reference evidence="4 5" key="1">
    <citation type="submission" date="2022-12" db="EMBL/GenBank/DDBJ databases">
        <title>Chromosome-level genome assembly of true bugs.</title>
        <authorList>
            <person name="Ma L."/>
            <person name="Li H."/>
        </authorList>
    </citation>
    <scope>NUCLEOTIDE SEQUENCE [LARGE SCALE GENOMIC DNA]</scope>
    <source>
        <strain evidence="4">Lab_2022b</strain>
    </source>
</reference>
<evidence type="ECO:0000313" key="5">
    <source>
        <dbReference type="Proteomes" id="UP001461498"/>
    </source>
</evidence>
<proteinExistence type="predicted"/>
<feature type="domain" description="NACHT" evidence="3">
    <location>
        <begin position="455"/>
        <end position="550"/>
    </location>
</feature>
<dbReference type="EMBL" id="JAPXFL010000002">
    <property type="protein sequence ID" value="KAK9511267.1"/>
    <property type="molecule type" value="Genomic_DNA"/>
</dbReference>
<keyword evidence="1" id="KW-0853">WD repeat</keyword>
<name>A0AAW1DKZ9_9HEMI</name>
<gene>
    <name evidence="4" type="ORF">O3M35_005854</name>
</gene>
<feature type="repeat" description="WD" evidence="1">
    <location>
        <begin position="1190"/>
        <end position="1234"/>
    </location>
</feature>
<evidence type="ECO:0000313" key="4">
    <source>
        <dbReference type="EMBL" id="KAK9511267.1"/>
    </source>
</evidence>
<dbReference type="SUPFAM" id="SSF50998">
    <property type="entry name" value="Quinoprotein alcohol dehydrogenase-like"/>
    <property type="match status" value="1"/>
</dbReference>
<protein>
    <recommendedName>
        <fullName evidence="3">NACHT domain-containing protein</fullName>
    </recommendedName>
</protein>
<evidence type="ECO:0000256" key="1">
    <source>
        <dbReference type="PROSITE-ProRule" id="PRU00221"/>
    </source>
</evidence>
<dbReference type="PROSITE" id="PS50818">
    <property type="entry name" value="INTEIN_C_TER"/>
    <property type="match status" value="1"/>
</dbReference>
<dbReference type="Proteomes" id="UP001461498">
    <property type="component" value="Unassembled WGS sequence"/>
</dbReference>
<sequence>MGSNCSSGQTHKDPDSISTRSEESPSYQIAQKESTKKESEKKESTRNHSKSSSSSQSKATVNSGVVLGVTKVEPAQQQPAAPQQRQCLPSVTDSISGGSPKAKEVEPPVKPAVTTEPLPLIKDKKIVIYICAADSQDCKVEKSLLHSEVYPALREKCRESCFELHIVDLHWSVQDQTAEPAELCLQELSRQSTNYLIPVVFLNNHLGTPLLPKTLESADFQMVTSQESQKSDVLLKWYKLDTLAQPACYRLLPPSTHIPGLKSGDNAIRDNALAEWRQEVDKILSVMLAGFTQELRDTYLTTVVEQEVQNTVLMSRELAKRCVWLCRASAKTGPDSTNIGDIELKRRLEALQRTLKNELGDNHIIHLVPAASPDYSQQTEYLSQVTSNLSKQLGTILDGILEDHETKESQQAMKSGLPLHLLKEICYHNKMGERIAESSVNRQVLLENMYNSPSSLLIFHGAEGSGKTTLLSRLAYNSSQSETKVYFRLVARSKKSSTLTQLLQSLNEELSPQKSARIHTLENYIKLFPECLEQASKQNNILVIIDGIDQFREFGENDCSWIPKNVPVNCKLVLSCTDKNTLFLDSIKKHLESTEAKFISIPDLEKSERESILMSSILEYNHSVNPKVHDCVLNAVNTCTLPLYIKAVAWQTTWCNEYGVELEIKSDLDSQLECMLKQLEVIFGEEQVEKAFALICCAKWGVQDSEMIDILSSDTHFHTSTTYLPWAGACLFWAKFTRHLMPFLSWLDDKTLRVRDAALYRICSQRYAARLSWGYKTLYNYFSGQLWNDIAEIKARKIDQPDVYSETYNVRKLEELPYLLIKTEKSALKLTLNHEWLLKKLCATNAHQVLEDIFMEDRTEDGDWLKRFIELNYEALSYDGRQLYSLLHIYLKNNTNTTLASTWAKIVENPPITSLIKADVNEKETSGINQSDSFDILKRLPESQYFVVTVRTKECEISVWDVRKCRRVRILKGMPQPTALQMVDDYKCIVLCNRELRTYDLDKGVLLCKLKGVMNQKMPYFGLHDASHLVALSRNRMYVNLMNLETGDLVTTFKAGEDRFLNSLLVSGDGKTLVCGDETQKPFPLLVWNLASRKLLYDLRIPQHEFLSNLSAITHHGNYVCCVAKEVVENTPNYLVVYDLQSGTLFKKWKPGVDCVSVEISSKEGCLVTGHVDAMILTSDLVTRNCRSKLKGHTAPVDFLRLSPNGSICLSMSTHFRDRSVRLWDLNKGTLLAVFTPEEQVSSCELTDNWVIMSTVGNPNIISLEIKGGEFKADDNKGEAKYGSEDFKISILEES</sequence>
<dbReference type="PROSITE" id="PS50837">
    <property type="entry name" value="NACHT"/>
    <property type="match status" value="1"/>
</dbReference>
<feature type="compositionally biased region" description="Low complexity" evidence="2">
    <location>
        <begin position="74"/>
        <end position="84"/>
    </location>
</feature>
<dbReference type="InterPro" id="IPR052752">
    <property type="entry name" value="NACHT-WD_repeat"/>
</dbReference>
<dbReference type="PANTHER" id="PTHR19871:SF37">
    <property type="entry name" value="GH25853P"/>
    <property type="match status" value="1"/>
</dbReference>
<dbReference type="PROSITE" id="PS50082">
    <property type="entry name" value="WD_REPEATS_2"/>
    <property type="match status" value="1"/>
</dbReference>
<feature type="compositionally biased region" description="Basic and acidic residues" evidence="2">
    <location>
        <begin position="33"/>
        <end position="46"/>
    </location>
</feature>
<dbReference type="Gene3D" id="2.130.10.10">
    <property type="entry name" value="YVTN repeat-like/Quinoprotein amine dehydrogenase"/>
    <property type="match status" value="2"/>
</dbReference>
<evidence type="ECO:0000256" key="2">
    <source>
        <dbReference type="SAM" id="MobiDB-lite"/>
    </source>
</evidence>
<organism evidence="4 5">
    <name type="scientific">Rhynocoris fuscipes</name>
    <dbReference type="NCBI Taxonomy" id="488301"/>
    <lineage>
        <taxon>Eukaryota</taxon>
        <taxon>Metazoa</taxon>
        <taxon>Ecdysozoa</taxon>
        <taxon>Arthropoda</taxon>
        <taxon>Hexapoda</taxon>
        <taxon>Insecta</taxon>
        <taxon>Pterygota</taxon>
        <taxon>Neoptera</taxon>
        <taxon>Paraneoptera</taxon>
        <taxon>Hemiptera</taxon>
        <taxon>Heteroptera</taxon>
        <taxon>Panheteroptera</taxon>
        <taxon>Cimicomorpha</taxon>
        <taxon>Reduviidae</taxon>
        <taxon>Harpactorinae</taxon>
        <taxon>Harpactorini</taxon>
        <taxon>Rhynocoris</taxon>
    </lineage>
</organism>
<feature type="compositionally biased region" description="Polar residues" evidence="2">
    <location>
        <begin position="85"/>
        <end position="97"/>
    </location>
</feature>
<dbReference type="InterPro" id="IPR015943">
    <property type="entry name" value="WD40/YVTN_repeat-like_dom_sf"/>
</dbReference>
<dbReference type="SUPFAM" id="SSF52540">
    <property type="entry name" value="P-loop containing nucleoside triphosphate hydrolases"/>
    <property type="match status" value="1"/>
</dbReference>
<feature type="compositionally biased region" description="Basic and acidic residues" evidence="2">
    <location>
        <begin position="10"/>
        <end position="23"/>
    </location>
</feature>
<evidence type="ECO:0000259" key="3">
    <source>
        <dbReference type="PROSITE" id="PS50837"/>
    </source>
</evidence>
<dbReference type="InterPro" id="IPR030934">
    <property type="entry name" value="Intein_C"/>
</dbReference>
<dbReference type="InterPro" id="IPR027417">
    <property type="entry name" value="P-loop_NTPase"/>
</dbReference>